<evidence type="ECO:0000256" key="1">
    <source>
        <dbReference type="ARBA" id="ARBA00022722"/>
    </source>
</evidence>
<feature type="domain" description="Exonuclease" evidence="4">
    <location>
        <begin position="10"/>
        <end position="205"/>
    </location>
</feature>
<dbReference type="EMBL" id="UINC01014625">
    <property type="protein sequence ID" value="SVA62259.1"/>
    <property type="molecule type" value="Genomic_DNA"/>
</dbReference>
<keyword evidence="3" id="KW-0269">Exonuclease</keyword>
<reference evidence="5" key="1">
    <citation type="submission" date="2018-05" db="EMBL/GenBank/DDBJ databases">
        <authorList>
            <person name="Lanie J.A."/>
            <person name="Ng W.-L."/>
            <person name="Kazmierczak K.M."/>
            <person name="Andrzejewski T.M."/>
            <person name="Davidsen T.M."/>
            <person name="Wayne K.J."/>
            <person name="Tettelin H."/>
            <person name="Glass J.I."/>
            <person name="Rusch D."/>
            <person name="Podicherti R."/>
            <person name="Tsui H.-C.T."/>
            <person name="Winkler M.E."/>
        </authorList>
    </citation>
    <scope>NUCLEOTIDE SEQUENCE</scope>
</reference>
<dbReference type="AlphaFoldDB" id="A0A381XBY5"/>
<keyword evidence="2" id="KW-0378">Hydrolase</keyword>
<gene>
    <name evidence="5" type="ORF">METZ01_LOCUS115113</name>
</gene>
<accession>A0A381XBY5</accession>
<keyword evidence="1" id="KW-0540">Nuclease</keyword>
<dbReference type="SUPFAM" id="SSF53098">
    <property type="entry name" value="Ribonuclease H-like"/>
    <property type="match status" value="1"/>
</dbReference>
<dbReference type="Gene3D" id="3.30.420.10">
    <property type="entry name" value="Ribonuclease H-like superfamily/Ribonuclease H"/>
    <property type="match status" value="1"/>
</dbReference>
<dbReference type="SMART" id="SM00479">
    <property type="entry name" value="EXOIII"/>
    <property type="match status" value="1"/>
</dbReference>
<protein>
    <recommendedName>
        <fullName evidence="4">Exonuclease domain-containing protein</fullName>
    </recommendedName>
</protein>
<sequence>MYTHMLSNDIFFIFDLETNGLPYSSSRGYKFVGNWPKIVQIAWGLYNYKGENLVFRNYTLKPINFVISQESTKIHGISNNFAKKNGKKMSDIVDILKQDLQKSTFLVSHNLNFDKNTLLAEFKRMNRYDLIHLFETKKQICTLKETTHFCRLTGSPNSQSLYKWPKLSELYKKLFNISLQNAHDAEYDVKNLSKCFFELIKRNIINL</sequence>
<evidence type="ECO:0000313" key="5">
    <source>
        <dbReference type="EMBL" id="SVA62259.1"/>
    </source>
</evidence>
<evidence type="ECO:0000259" key="4">
    <source>
        <dbReference type="SMART" id="SM00479"/>
    </source>
</evidence>
<organism evidence="5">
    <name type="scientific">marine metagenome</name>
    <dbReference type="NCBI Taxonomy" id="408172"/>
    <lineage>
        <taxon>unclassified sequences</taxon>
        <taxon>metagenomes</taxon>
        <taxon>ecological metagenomes</taxon>
    </lineage>
</organism>
<dbReference type="GO" id="GO:0003676">
    <property type="term" value="F:nucleic acid binding"/>
    <property type="evidence" value="ECO:0007669"/>
    <property type="project" value="InterPro"/>
</dbReference>
<dbReference type="Pfam" id="PF00929">
    <property type="entry name" value="RNase_T"/>
    <property type="match status" value="1"/>
</dbReference>
<dbReference type="InterPro" id="IPR012337">
    <property type="entry name" value="RNaseH-like_sf"/>
</dbReference>
<dbReference type="InterPro" id="IPR036397">
    <property type="entry name" value="RNaseH_sf"/>
</dbReference>
<dbReference type="PANTHER" id="PTHR30231">
    <property type="entry name" value="DNA POLYMERASE III SUBUNIT EPSILON"/>
    <property type="match status" value="1"/>
</dbReference>
<evidence type="ECO:0000256" key="3">
    <source>
        <dbReference type="ARBA" id="ARBA00022839"/>
    </source>
</evidence>
<dbReference type="GO" id="GO:0008408">
    <property type="term" value="F:3'-5' exonuclease activity"/>
    <property type="evidence" value="ECO:0007669"/>
    <property type="project" value="TreeGrafter"/>
</dbReference>
<dbReference type="PANTHER" id="PTHR30231:SF4">
    <property type="entry name" value="PROTEIN NEN2"/>
    <property type="match status" value="1"/>
</dbReference>
<dbReference type="CDD" id="cd06127">
    <property type="entry name" value="DEDDh"/>
    <property type="match status" value="1"/>
</dbReference>
<name>A0A381XBY5_9ZZZZ</name>
<proteinExistence type="predicted"/>
<evidence type="ECO:0000256" key="2">
    <source>
        <dbReference type="ARBA" id="ARBA00022801"/>
    </source>
</evidence>
<dbReference type="InterPro" id="IPR013520">
    <property type="entry name" value="Ribonucl_H"/>
</dbReference>